<keyword evidence="3" id="KW-1185">Reference proteome</keyword>
<feature type="region of interest" description="Disordered" evidence="1">
    <location>
        <begin position="1"/>
        <end position="69"/>
    </location>
</feature>
<organism evidence="2 3">
    <name type="scientific">Pleurodeles waltl</name>
    <name type="common">Iberian ribbed newt</name>
    <dbReference type="NCBI Taxonomy" id="8319"/>
    <lineage>
        <taxon>Eukaryota</taxon>
        <taxon>Metazoa</taxon>
        <taxon>Chordata</taxon>
        <taxon>Craniata</taxon>
        <taxon>Vertebrata</taxon>
        <taxon>Euteleostomi</taxon>
        <taxon>Amphibia</taxon>
        <taxon>Batrachia</taxon>
        <taxon>Caudata</taxon>
        <taxon>Salamandroidea</taxon>
        <taxon>Salamandridae</taxon>
        <taxon>Pleurodelinae</taxon>
        <taxon>Pleurodeles</taxon>
    </lineage>
</organism>
<protein>
    <submittedName>
        <fullName evidence="2">Uncharacterized protein</fullName>
    </submittedName>
</protein>
<dbReference type="EMBL" id="JANPWB010000006">
    <property type="protein sequence ID" value="KAJ1180247.1"/>
    <property type="molecule type" value="Genomic_DNA"/>
</dbReference>
<evidence type="ECO:0000256" key="1">
    <source>
        <dbReference type="SAM" id="MobiDB-lite"/>
    </source>
</evidence>
<name>A0AAV7TUD4_PLEWA</name>
<evidence type="ECO:0000313" key="2">
    <source>
        <dbReference type="EMBL" id="KAJ1180247.1"/>
    </source>
</evidence>
<sequence>MPDRNPGGNEGSEPEETPLGNPDIRVPMTEMKGARPWRAEEDARNQAEEDGAGDPKEETDSRGEEKAES</sequence>
<gene>
    <name evidence="2" type="ORF">NDU88_005469</name>
</gene>
<dbReference type="AlphaFoldDB" id="A0AAV7TUD4"/>
<accession>A0AAV7TUD4</accession>
<evidence type="ECO:0000313" key="3">
    <source>
        <dbReference type="Proteomes" id="UP001066276"/>
    </source>
</evidence>
<feature type="compositionally biased region" description="Basic and acidic residues" evidence="1">
    <location>
        <begin position="37"/>
        <end position="69"/>
    </location>
</feature>
<proteinExistence type="predicted"/>
<reference evidence="2" key="1">
    <citation type="journal article" date="2022" name="bioRxiv">
        <title>Sequencing and chromosome-scale assembly of the giantPleurodeles waltlgenome.</title>
        <authorList>
            <person name="Brown T."/>
            <person name="Elewa A."/>
            <person name="Iarovenko S."/>
            <person name="Subramanian E."/>
            <person name="Araus A.J."/>
            <person name="Petzold A."/>
            <person name="Susuki M."/>
            <person name="Suzuki K.-i.T."/>
            <person name="Hayashi T."/>
            <person name="Toyoda A."/>
            <person name="Oliveira C."/>
            <person name="Osipova E."/>
            <person name="Leigh N.D."/>
            <person name="Simon A."/>
            <person name="Yun M.H."/>
        </authorList>
    </citation>
    <scope>NUCLEOTIDE SEQUENCE</scope>
    <source>
        <strain evidence="2">20211129_DDA</strain>
        <tissue evidence="2">Liver</tissue>
    </source>
</reference>
<comment type="caution">
    <text evidence="2">The sequence shown here is derived from an EMBL/GenBank/DDBJ whole genome shotgun (WGS) entry which is preliminary data.</text>
</comment>
<dbReference type="Proteomes" id="UP001066276">
    <property type="component" value="Chromosome 3_2"/>
</dbReference>